<dbReference type="SMART" id="SM00434">
    <property type="entry name" value="TOP4c"/>
    <property type="match status" value="1"/>
</dbReference>
<evidence type="ECO:0000313" key="10">
    <source>
        <dbReference type="EMBL" id="AIL32593.1"/>
    </source>
</evidence>
<dbReference type="Pfam" id="PF00521">
    <property type="entry name" value="DNA_topoisoIV"/>
    <property type="match status" value="1"/>
</dbReference>
<dbReference type="GO" id="GO:0005737">
    <property type="term" value="C:cytoplasm"/>
    <property type="evidence" value="ECO:0007669"/>
    <property type="project" value="TreeGrafter"/>
</dbReference>
<dbReference type="STRING" id="1072685.IX83_04075"/>
<dbReference type="Gene3D" id="3.90.199.10">
    <property type="entry name" value="Topoisomerase II, domain 5"/>
    <property type="match status" value="1"/>
</dbReference>
<sequence>MQNEIHSIFNQDDDAITLGRYAEQAYLDYAVSVVKGRALPEISDGQKPVQRRILYTMNQMGLKAGAKPVKSARVVGDVLGKFHPHGDSAAYEAMVRMAQDFSLRYPLIDGQGNFGSRDGDGAAAMRYTEARLTPIASLLLDELDEGTVEFTPNYDGTQEEPVCLPARLPMMLLNGASGIAVGMATEIPSHHLGEVAQACISLLKNPLLSHEELMTLIPGPDFSGGAQIINTPEELSEMYLTGKGSLKTRARWEFEEMARGQWQLVVYELPPSTSSQKVLEEIEAITNPKIKAGKKTLTSEQQQAKQAMLNVLDTVRDESGKDHPVRLVFEPKSSRIDRDEFVNMLLAHTSMECNVQLNLVCIGLDGRPAQRSLLDILKNWLAFRRNTVLKRTQYRLDKVMDRIEVLEGRRIVYLNIDEVIAVIRESETPKDALMARFQLTSRQAEDILEMRLRQLAKLEGIKIEQELADKILQKQELTHLLTDGKALEKLMIKEIQADAKQFGDERRTLIQAADKASVEEKIIDEPVTVVISKMGWIRSRQGHGHDLSNVSFKTGDKLYAVYECRTVDKMIVLGTNGRVYTLPVANLPAFRGDGQPITTMIDLESGTKFAHAIVGASDSRWILAKTSGLGFVCQFSDMESRLKAGKNFITMDDESKLLKPVLLDETAQMIGLLSESGRFLVISKDELKVLSSGGLGTILMGLDPKDSLAQVIPIGPQGIKASGIYRSKHTEDLLTLDDLKEYEGKRARKGKLLQVRMKQASLFSL</sequence>
<evidence type="ECO:0000256" key="6">
    <source>
        <dbReference type="ARBA" id="ARBA00023235"/>
    </source>
</evidence>
<keyword evidence="11" id="KW-1185">Reference proteome</keyword>
<dbReference type="PANTHER" id="PTHR43493:SF1">
    <property type="entry name" value="DNA TOPOISOMERASE 4 SUBUNIT A"/>
    <property type="match status" value="1"/>
</dbReference>
<dbReference type="Gene3D" id="3.30.1360.40">
    <property type="match status" value="1"/>
</dbReference>
<comment type="similarity">
    <text evidence="7">Belongs to the type II topoisomerase GyrA/ParC subunit family. ParC type 1 subfamily.</text>
</comment>
<dbReference type="NCBIfam" id="TIGR01062">
    <property type="entry name" value="parC_Gneg"/>
    <property type="match status" value="1"/>
</dbReference>
<dbReference type="GO" id="GO:0003677">
    <property type="term" value="F:DNA binding"/>
    <property type="evidence" value="ECO:0007669"/>
    <property type="project" value="UniProtKB-UniRule"/>
</dbReference>
<keyword evidence="5 7" id="KW-0472">Membrane</keyword>
<dbReference type="KEGG" id="bpsi:IX83_04075"/>
<accession>A0A077DHH7</accession>
<reference evidence="10 11" key="1">
    <citation type="journal article" date="2014" name="BMC Genomics">
        <title>A genomic perspective on a new bacterial genus and species from the Alcaligenaceae family, Basilea psittacipulmonis.</title>
        <authorList>
            <person name="Whiteson K.L."/>
            <person name="Hernandez D."/>
            <person name="Lazarevic V."/>
            <person name="Gaia N."/>
            <person name="Farinelli L."/>
            <person name="Francois P."/>
            <person name="Pilo P."/>
            <person name="Frey J."/>
            <person name="Schrenzel J."/>
        </authorList>
    </citation>
    <scope>NUCLEOTIDE SEQUENCE [LARGE SCALE GENOMIC DNA]</scope>
    <source>
        <strain evidence="10 11">DSM 24701</strain>
    </source>
</reference>
<name>A0A077DHH7_9BURK</name>
<dbReference type="GO" id="GO:0003918">
    <property type="term" value="F:DNA topoisomerase type II (double strand cut, ATP-hydrolyzing) activity"/>
    <property type="evidence" value="ECO:0007669"/>
    <property type="project" value="UniProtKB-UniRule"/>
</dbReference>
<dbReference type="Gene3D" id="2.120.10.90">
    <property type="entry name" value="DNA gyrase/topoisomerase IV, subunit A, C-terminal"/>
    <property type="match status" value="1"/>
</dbReference>
<dbReference type="Gene3D" id="1.10.268.10">
    <property type="entry name" value="Topoisomerase, domain 3"/>
    <property type="match status" value="1"/>
</dbReference>
<dbReference type="GO" id="GO:0009330">
    <property type="term" value="C:DNA topoisomerase type II (double strand cut, ATP-hydrolyzing) complex"/>
    <property type="evidence" value="ECO:0007669"/>
    <property type="project" value="TreeGrafter"/>
</dbReference>
<gene>
    <name evidence="7" type="primary">parC</name>
    <name evidence="10" type="ORF">IX83_04075</name>
</gene>
<dbReference type="RefSeq" id="WP_038499460.1">
    <property type="nucleotide sequence ID" value="NZ_AFWK01000113.1"/>
</dbReference>
<dbReference type="EC" id="5.6.2.2" evidence="7"/>
<dbReference type="HAMAP" id="MF_00936">
    <property type="entry name" value="ParC_type1"/>
    <property type="match status" value="1"/>
</dbReference>
<feature type="domain" description="Topo IIA-type catalytic" evidence="9">
    <location>
        <begin position="39"/>
        <end position="523"/>
    </location>
</feature>
<dbReference type="OrthoDB" id="9806486at2"/>
<keyword evidence="6 7" id="KW-0413">Isomerase</keyword>
<dbReference type="PANTHER" id="PTHR43493">
    <property type="entry name" value="DNA GYRASE/TOPOISOMERASE SUBUNIT A"/>
    <property type="match status" value="1"/>
</dbReference>
<comment type="subunit">
    <text evidence="7">Heterotetramer composed of ParC and ParE.</text>
</comment>
<evidence type="ECO:0000256" key="2">
    <source>
        <dbReference type="ARBA" id="ARBA00022475"/>
    </source>
</evidence>
<comment type="function">
    <text evidence="7">Topoisomerase IV is essential for chromosome segregation. It relaxes supercoiled DNA. Performs the decatenation events required during the replication of a circular DNA molecule.</text>
</comment>
<evidence type="ECO:0000256" key="4">
    <source>
        <dbReference type="ARBA" id="ARBA00023125"/>
    </source>
</evidence>
<dbReference type="eggNOG" id="COG0188">
    <property type="taxonomic scope" value="Bacteria"/>
</dbReference>
<dbReference type="SUPFAM" id="SSF56719">
    <property type="entry name" value="Type II DNA topoisomerase"/>
    <property type="match status" value="1"/>
</dbReference>
<dbReference type="InterPro" id="IPR035516">
    <property type="entry name" value="Gyrase/topoIV_suA_C"/>
</dbReference>
<dbReference type="GO" id="GO:0006265">
    <property type="term" value="P:DNA topological change"/>
    <property type="evidence" value="ECO:0007669"/>
    <property type="project" value="UniProtKB-UniRule"/>
</dbReference>
<comment type="catalytic activity">
    <reaction evidence="1 7 8">
        <text>ATP-dependent breakage, passage and rejoining of double-stranded DNA.</text>
        <dbReference type="EC" id="5.6.2.2"/>
    </reaction>
</comment>
<organism evidence="10 11">
    <name type="scientific">Basilea psittacipulmonis DSM 24701</name>
    <dbReference type="NCBI Taxonomy" id="1072685"/>
    <lineage>
        <taxon>Bacteria</taxon>
        <taxon>Pseudomonadati</taxon>
        <taxon>Pseudomonadota</taxon>
        <taxon>Betaproteobacteria</taxon>
        <taxon>Burkholderiales</taxon>
        <taxon>Alcaligenaceae</taxon>
        <taxon>Basilea</taxon>
    </lineage>
</organism>
<dbReference type="Proteomes" id="UP000028945">
    <property type="component" value="Chromosome"/>
</dbReference>
<dbReference type="AlphaFoldDB" id="A0A077DHH7"/>
<protein>
    <recommendedName>
        <fullName evidence="7">DNA topoisomerase 4 subunit A</fullName>
        <ecNumber evidence="7">5.6.2.2</ecNumber>
    </recommendedName>
    <alternativeName>
        <fullName evidence="7">Topoisomerase IV subunit A</fullName>
    </alternativeName>
</protein>
<evidence type="ECO:0000256" key="1">
    <source>
        <dbReference type="ARBA" id="ARBA00000185"/>
    </source>
</evidence>
<dbReference type="SUPFAM" id="SSF101904">
    <property type="entry name" value="GyrA/ParC C-terminal domain-like"/>
    <property type="match status" value="1"/>
</dbReference>
<evidence type="ECO:0000259" key="9">
    <source>
        <dbReference type="PROSITE" id="PS52040"/>
    </source>
</evidence>
<feature type="site" description="Interaction with DNA" evidence="7">
    <location>
        <position position="85"/>
    </location>
</feature>
<evidence type="ECO:0000256" key="3">
    <source>
        <dbReference type="ARBA" id="ARBA00023029"/>
    </source>
</evidence>
<dbReference type="GO" id="GO:0005694">
    <property type="term" value="C:chromosome"/>
    <property type="evidence" value="ECO:0007669"/>
    <property type="project" value="InterPro"/>
</dbReference>
<dbReference type="HOGENOM" id="CLU_002977_4_1_4"/>
<dbReference type="InterPro" id="IPR013757">
    <property type="entry name" value="Topo_IIA_A_a_sf"/>
</dbReference>
<comment type="subcellular location">
    <subcellularLocation>
        <location evidence="7">Cell membrane</location>
        <topology evidence="7">Peripheral membrane protein</topology>
    </subcellularLocation>
</comment>
<keyword evidence="3 7" id="KW-0799">Topoisomerase</keyword>
<feature type="site" description="Transition state stabilizer" evidence="7">
    <location>
        <position position="126"/>
    </location>
</feature>
<feature type="site" description="Interaction with DNA" evidence="7">
    <location>
        <position position="47"/>
    </location>
</feature>
<proteinExistence type="inferred from homology"/>
<dbReference type="InterPro" id="IPR002205">
    <property type="entry name" value="Topo_IIA_dom_A"/>
</dbReference>
<dbReference type="InterPro" id="IPR005742">
    <property type="entry name" value="TopoIV_A_Gneg"/>
</dbReference>
<evidence type="ECO:0000256" key="7">
    <source>
        <dbReference type="HAMAP-Rule" id="MF_00936"/>
    </source>
</evidence>
<evidence type="ECO:0000313" key="11">
    <source>
        <dbReference type="Proteomes" id="UP000028945"/>
    </source>
</evidence>
<keyword evidence="4 7" id="KW-0238">DNA-binding</keyword>
<dbReference type="InterPro" id="IPR013760">
    <property type="entry name" value="Topo_IIA-like_dom_sf"/>
</dbReference>
<dbReference type="GO" id="GO:0019897">
    <property type="term" value="C:extrinsic component of plasma membrane"/>
    <property type="evidence" value="ECO:0007669"/>
    <property type="project" value="UniProtKB-UniRule"/>
</dbReference>
<keyword evidence="2 7" id="KW-1003">Cell membrane</keyword>
<dbReference type="NCBIfam" id="NF004044">
    <property type="entry name" value="PRK05561.1"/>
    <property type="match status" value="1"/>
</dbReference>
<dbReference type="InterPro" id="IPR013758">
    <property type="entry name" value="Topo_IIA_A/C_ab"/>
</dbReference>
<dbReference type="EMBL" id="CP009238">
    <property type="protein sequence ID" value="AIL32593.1"/>
    <property type="molecule type" value="Genomic_DNA"/>
</dbReference>
<dbReference type="PROSITE" id="PS52040">
    <property type="entry name" value="TOPO_IIA"/>
    <property type="match status" value="1"/>
</dbReference>
<dbReference type="GO" id="GO:0005524">
    <property type="term" value="F:ATP binding"/>
    <property type="evidence" value="ECO:0007669"/>
    <property type="project" value="InterPro"/>
</dbReference>
<dbReference type="GO" id="GO:0007059">
    <property type="term" value="P:chromosome segregation"/>
    <property type="evidence" value="ECO:0007669"/>
    <property type="project" value="UniProtKB-UniRule"/>
</dbReference>
<dbReference type="CDD" id="cd00187">
    <property type="entry name" value="TOP4c"/>
    <property type="match status" value="1"/>
</dbReference>
<evidence type="ECO:0000256" key="5">
    <source>
        <dbReference type="ARBA" id="ARBA00023136"/>
    </source>
</evidence>
<evidence type="ECO:0000256" key="8">
    <source>
        <dbReference type="PROSITE-ProRule" id="PRU01384"/>
    </source>
</evidence>
<feature type="active site" description="O-(5'-phospho-DNA)-tyrosine intermediate" evidence="7 8">
    <location>
        <position position="127"/>
    </location>
</feature>
<feature type="site" description="Interaction with DNA" evidence="7">
    <location>
        <position position="83"/>
    </location>
</feature>
<dbReference type="InterPro" id="IPR050220">
    <property type="entry name" value="Type_II_DNA_Topoisomerases"/>
</dbReference>